<comment type="caution">
    <text evidence="1">The sequence shown here is derived from an EMBL/GenBank/DDBJ whole genome shotgun (WGS) entry which is preliminary data.</text>
</comment>
<proteinExistence type="predicted"/>
<sequence length="85" mass="10127">MEENWKKTIINNVIGIVGGLEEFGEMIPMSKFQKEDEIIYQFWVEKDDTCIFAKTDEKELQWQILTSIPFFIIKNVVVEKLNLLW</sequence>
<name>A0A7W6HWV3_9BACT</name>
<dbReference type="GeneID" id="93101906"/>
<protein>
    <submittedName>
        <fullName evidence="1">Uncharacterized protein</fullName>
    </submittedName>
</protein>
<dbReference type="RefSeq" id="WP_124318411.1">
    <property type="nucleotide sequence ID" value="NZ_AP028155.1"/>
</dbReference>
<accession>A0A7W6HWV3</accession>
<reference evidence="1 2" key="1">
    <citation type="submission" date="2020-08" db="EMBL/GenBank/DDBJ databases">
        <title>Genomic Encyclopedia of Type Strains, Phase IV (KMG-IV): sequencing the most valuable type-strain genomes for metagenomic binning, comparative biology and taxonomic classification.</title>
        <authorList>
            <person name="Goeker M."/>
        </authorList>
    </citation>
    <scope>NUCLEOTIDE SEQUENCE [LARGE SCALE GENOMIC DNA]</scope>
    <source>
        <strain evidence="1 2">DSM 105721</strain>
    </source>
</reference>
<dbReference type="Proteomes" id="UP000546007">
    <property type="component" value="Unassembled WGS sequence"/>
</dbReference>
<organism evidence="1 2">
    <name type="scientific">Butyricimonas faecihominis</name>
    <dbReference type="NCBI Taxonomy" id="1472416"/>
    <lineage>
        <taxon>Bacteria</taxon>
        <taxon>Pseudomonadati</taxon>
        <taxon>Bacteroidota</taxon>
        <taxon>Bacteroidia</taxon>
        <taxon>Bacteroidales</taxon>
        <taxon>Odoribacteraceae</taxon>
        <taxon>Butyricimonas</taxon>
    </lineage>
</organism>
<dbReference type="EMBL" id="JACIES010000005">
    <property type="protein sequence ID" value="MBB4026455.1"/>
    <property type="molecule type" value="Genomic_DNA"/>
</dbReference>
<dbReference type="AlphaFoldDB" id="A0A7W6HWV3"/>
<evidence type="ECO:0000313" key="1">
    <source>
        <dbReference type="EMBL" id="MBB4026455.1"/>
    </source>
</evidence>
<keyword evidence="2" id="KW-1185">Reference proteome</keyword>
<evidence type="ECO:0000313" key="2">
    <source>
        <dbReference type="Proteomes" id="UP000546007"/>
    </source>
</evidence>
<gene>
    <name evidence="1" type="ORF">GGR14_002249</name>
</gene>